<organism evidence="1 2">
    <name type="scientific">Clostridium perfringens</name>
    <dbReference type="NCBI Taxonomy" id="1502"/>
    <lineage>
        <taxon>Bacteria</taxon>
        <taxon>Bacillati</taxon>
        <taxon>Bacillota</taxon>
        <taxon>Clostridia</taxon>
        <taxon>Eubacteriales</taxon>
        <taxon>Clostridiaceae</taxon>
        <taxon>Clostridium</taxon>
    </lineage>
</organism>
<reference evidence="1 2" key="1">
    <citation type="submission" date="2016-01" db="EMBL/GenBank/DDBJ databases">
        <authorList>
            <person name="Oliw E.H."/>
        </authorList>
    </citation>
    <scope>NUCLEOTIDE SEQUENCE [LARGE SCALE GENOMIC DNA]</scope>
    <source>
        <strain evidence="1 2">MJR7757A</strain>
    </source>
</reference>
<name>A0A133MJ51_CLOPF</name>
<protein>
    <recommendedName>
        <fullName evidence="3">PqqD family protein</fullName>
    </recommendedName>
</protein>
<evidence type="ECO:0008006" key="3">
    <source>
        <dbReference type="Google" id="ProtNLM"/>
    </source>
</evidence>
<sequence>MYKFSGNIRIRKCNDKAFLVNITNNEFFVVKSTTLNFLEKKLGEGLIKSEVSKIGKEFEEFINELVRQDILEEIKK</sequence>
<dbReference type="PATRIC" id="fig|1502.174.peg.3284"/>
<proteinExistence type="predicted"/>
<gene>
    <name evidence="1" type="ORF">HMPREF3222_03248</name>
</gene>
<dbReference type="EMBL" id="LRPU01000235">
    <property type="protein sequence ID" value="KXA04073.1"/>
    <property type="molecule type" value="Genomic_DNA"/>
</dbReference>
<evidence type="ECO:0000313" key="1">
    <source>
        <dbReference type="EMBL" id="KXA04073.1"/>
    </source>
</evidence>
<comment type="caution">
    <text evidence="1">The sequence shown here is derived from an EMBL/GenBank/DDBJ whole genome shotgun (WGS) entry which is preliminary data.</text>
</comment>
<dbReference type="Proteomes" id="UP000070646">
    <property type="component" value="Unassembled WGS sequence"/>
</dbReference>
<evidence type="ECO:0000313" key="2">
    <source>
        <dbReference type="Proteomes" id="UP000070646"/>
    </source>
</evidence>
<accession>A0A133MJ51</accession>
<dbReference type="AlphaFoldDB" id="A0A133MJ51"/>
<dbReference type="RefSeq" id="WP_060797005.1">
    <property type="nucleotide sequence ID" value="NZ_KQ956346.1"/>
</dbReference>